<protein>
    <recommendedName>
        <fullName evidence="5">DUF2207 domain-containing protein</fullName>
    </recommendedName>
</protein>
<name>A0ABQ2GJG7_9DEIO</name>
<organism evidence="3 4">
    <name type="scientific">Deinococcus aerophilus</name>
    <dbReference type="NCBI Taxonomy" id="522488"/>
    <lineage>
        <taxon>Bacteria</taxon>
        <taxon>Thermotogati</taxon>
        <taxon>Deinococcota</taxon>
        <taxon>Deinococci</taxon>
        <taxon>Deinococcales</taxon>
        <taxon>Deinococcaceae</taxon>
        <taxon>Deinococcus</taxon>
    </lineage>
</organism>
<sequence length="673" mass="71807">MNLRFWVMCLLCSGAWSAAQTAPAPPPPVSYALLPPDGSFGDVFRQQREHLCARPAAQRVLTLGMVRNTTPGTPITVRAQLAYASEVTMSFSAPADTALDAAPPGVARPLRLRLAQTGLCAADLPSRLFLVTTARASGTVPTPAQWTPLTGARSVAAPVLNLSAHVGSTQLSPAWLSPAQLHGAPPTLKGRPPRDPAGRLAWALGWITRQEPQGPAPVGETEVRFALVRTDDPRLLTVRVQDVAGGWAYLRLGSAPQHPGRYSGSSPFQSGGAAVPVTLSVRESPLLAGLCLVLFATLGWGLNWLRKQVLTSLDVVASVRAYRTHIEQDTVPAAFGYAFREPVLTELNALLAQASAAAGILAGDHEGLAEVRAALAALKQREHDWTEALVLLERLRDRLTRVTAPDVADSDAQNLVSALEKLLEGTFHNPGEPTPRAFTSELWGDGETGLKAELRAALHLTQVLLDEPYSKYRPLPRAAQVLASRPTTLKEIEQATRQYGRATARAEAAEQRLKGFRLDLDLKSLEDWAPAAPPPAPVAADRPVLPSVPWWPALPVAGLLGLSALLATFPALWLPLLLTATLLGFMLLISMAPPARWSAGGLRWARRGLGTAVFLAVTSVTVVSGFSTQYVANPTWGASVFDYFAALLWGLGLAGGLSLLLDVVAGLRWRVGP</sequence>
<gene>
    <name evidence="3" type="ORF">GCM10010841_03830</name>
</gene>
<feature type="transmembrane region" description="Helical" evidence="1">
    <location>
        <begin position="572"/>
        <end position="591"/>
    </location>
</feature>
<comment type="caution">
    <text evidence="3">The sequence shown here is derived from an EMBL/GenBank/DDBJ whole genome shotgun (WGS) entry which is preliminary data.</text>
</comment>
<keyword evidence="1" id="KW-1133">Transmembrane helix</keyword>
<evidence type="ECO:0000313" key="4">
    <source>
        <dbReference type="Proteomes" id="UP000661918"/>
    </source>
</evidence>
<feature type="signal peptide" evidence="2">
    <location>
        <begin position="1"/>
        <end position="18"/>
    </location>
</feature>
<feature type="transmembrane region" description="Helical" evidence="1">
    <location>
        <begin position="644"/>
        <end position="667"/>
    </location>
</feature>
<dbReference type="EMBL" id="BMOM01000002">
    <property type="protein sequence ID" value="GGL98643.1"/>
    <property type="molecule type" value="Genomic_DNA"/>
</dbReference>
<evidence type="ECO:0008006" key="5">
    <source>
        <dbReference type="Google" id="ProtNLM"/>
    </source>
</evidence>
<evidence type="ECO:0000313" key="3">
    <source>
        <dbReference type="EMBL" id="GGL98643.1"/>
    </source>
</evidence>
<dbReference type="RefSeq" id="WP_188900795.1">
    <property type="nucleotide sequence ID" value="NZ_BMOM01000002.1"/>
</dbReference>
<proteinExistence type="predicted"/>
<reference evidence="4" key="1">
    <citation type="journal article" date="2019" name="Int. J. Syst. Evol. Microbiol.">
        <title>The Global Catalogue of Microorganisms (GCM) 10K type strain sequencing project: providing services to taxonomists for standard genome sequencing and annotation.</title>
        <authorList>
            <consortium name="The Broad Institute Genomics Platform"/>
            <consortium name="The Broad Institute Genome Sequencing Center for Infectious Disease"/>
            <person name="Wu L."/>
            <person name="Ma J."/>
        </authorList>
    </citation>
    <scope>NUCLEOTIDE SEQUENCE [LARGE SCALE GENOMIC DNA]</scope>
    <source>
        <strain evidence="4">JCM 15443</strain>
    </source>
</reference>
<keyword evidence="1" id="KW-0812">Transmembrane</keyword>
<feature type="chain" id="PRO_5045786741" description="DUF2207 domain-containing protein" evidence="2">
    <location>
        <begin position="19"/>
        <end position="673"/>
    </location>
</feature>
<keyword evidence="4" id="KW-1185">Reference proteome</keyword>
<keyword evidence="1" id="KW-0472">Membrane</keyword>
<accession>A0ABQ2GJG7</accession>
<keyword evidence="2" id="KW-0732">Signal</keyword>
<evidence type="ECO:0000256" key="1">
    <source>
        <dbReference type="SAM" id="Phobius"/>
    </source>
</evidence>
<dbReference type="Proteomes" id="UP000661918">
    <property type="component" value="Unassembled WGS sequence"/>
</dbReference>
<evidence type="ECO:0000256" key="2">
    <source>
        <dbReference type="SAM" id="SignalP"/>
    </source>
</evidence>
<feature type="transmembrane region" description="Helical" evidence="1">
    <location>
        <begin position="612"/>
        <end position="632"/>
    </location>
</feature>